<proteinExistence type="inferred from homology"/>
<dbReference type="InterPro" id="IPR006710">
    <property type="entry name" value="Glyco_hydro_43"/>
</dbReference>
<feature type="chain" id="PRO_5025495103" description="Endo-1,5-alpha-L-arabinanase A" evidence="9">
    <location>
        <begin position="22"/>
        <end position="350"/>
    </location>
</feature>
<dbReference type="AlphaFoldDB" id="A0A6A6NNG3"/>
<keyword evidence="4 8" id="KW-0326">Glycosidase</keyword>
<dbReference type="Proteomes" id="UP000799766">
    <property type="component" value="Unassembled WGS sequence"/>
</dbReference>
<feature type="active site" description="Proton acceptor" evidence="6">
    <location>
        <position position="53"/>
    </location>
</feature>
<comment type="pathway">
    <text evidence="1">Glycan metabolism; L-arabinan degradation.</text>
</comment>
<evidence type="ECO:0000313" key="11">
    <source>
        <dbReference type="Proteomes" id="UP000799766"/>
    </source>
</evidence>
<dbReference type="PANTHER" id="PTHR43301:SF3">
    <property type="entry name" value="ARABINAN ENDO-1,5-ALPHA-L-ARABINOSIDASE A-RELATED"/>
    <property type="match status" value="1"/>
</dbReference>
<dbReference type="EMBL" id="MU001699">
    <property type="protein sequence ID" value="KAF2453208.1"/>
    <property type="molecule type" value="Genomic_DNA"/>
</dbReference>
<keyword evidence="11" id="KW-1185">Reference proteome</keyword>
<dbReference type="GO" id="GO:0004553">
    <property type="term" value="F:hydrolase activity, hydrolyzing O-glycosyl compounds"/>
    <property type="evidence" value="ECO:0007669"/>
    <property type="project" value="InterPro"/>
</dbReference>
<gene>
    <name evidence="10" type="ORF">BDY21DRAFT_403740</name>
</gene>
<dbReference type="InterPro" id="IPR050727">
    <property type="entry name" value="GH43_arabinanases"/>
</dbReference>
<evidence type="ECO:0000256" key="7">
    <source>
        <dbReference type="PIRSR" id="PIRSR606710-2"/>
    </source>
</evidence>
<dbReference type="InterPro" id="IPR023296">
    <property type="entry name" value="Glyco_hydro_beta-prop_sf"/>
</dbReference>
<dbReference type="Gene3D" id="2.115.10.20">
    <property type="entry name" value="Glycosyl hydrolase domain, family 43"/>
    <property type="match status" value="1"/>
</dbReference>
<evidence type="ECO:0000256" key="4">
    <source>
        <dbReference type="ARBA" id="ARBA00023295"/>
    </source>
</evidence>
<dbReference type="OrthoDB" id="3879658at2759"/>
<sequence>MVISKATLTTLLVALTTSSLAIPISESSSHANKARQDGTCHGIVGPVLNEFPDPAFLKVDNTYYAYGTGTSSRNINLARSTDFSNWTPLPTDPLPDLSAATWTSPDPSFAVWAPDVIRRASDGRFVMYFSANDAGAPGQHCVGAAVADAPQGPFVPEPQPLVCRRSEGGSIDPAGFRDGEGGRLFVVWKIDAGHVGGRTKLLMREVEGGGAREGLDFVPGAPTRLLLESAAEDGSYGIEAPYVFERAGTYFLAFSSDFFATPEYDVQYATSADLDREGQWDRVDAPLLESGLFSECASLNGPGGASFGQSEDLVLFHNRHNSTVPEEEGEVIRGLWAARFRVDGERLGFE</sequence>
<keyword evidence="9" id="KW-0732">Signal</keyword>
<keyword evidence="3 8" id="KW-0378">Hydrolase</keyword>
<comment type="similarity">
    <text evidence="2 8">Belongs to the glycosyl hydrolase 43 family.</text>
</comment>
<evidence type="ECO:0000256" key="5">
    <source>
        <dbReference type="ARBA" id="ARBA00042202"/>
    </source>
</evidence>
<protein>
    <recommendedName>
        <fullName evidence="5">Endo-1,5-alpha-L-arabinanase A</fullName>
    </recommendedName>
</protein>
<evidence type="ECO:0000313" key="10">
    <source>
        <dbReference type="EMBL" id="KAF2453208.1"/>
    </source>
</evidence>
<reference evidence="10" key="1">
    <citation type="journal article" date="2020" name="Stud. Mycol.">
        <title>101 Dothideomycetes genomes: a test case for predicting lifestyles and emergence of pathogens.</title>
        <authorList>
            <person name="Haridas S."/>
            <person name="Albert R."/>
            <person name="Binder M."/>
            <person name="Bloem J."/>
            <person name="Labutti K."/>
            <person name="Salamov A."/>
            <person name="Andreopoulos B."/>
            <person name="Baker S."/>
            <person name="Barry K."/>
            <person name="Bills G."/>
            <person name="Bluhm B."/>
            <person name="Cannon C."/>
            <person name="Castanera R."/>
            <person name="Culley D."/>
            <person name="Daum C."/>
            <person name="Ezra D."/>
            <person name="Gonzalez J."/>
            <person name="Henrissat B."/>
            <person name="Kuo A."/>
            <person name="Liang C."/>
            <person name="Lipzen A."/>
            <person name="Lutzoni F."/>
            <person name="Magnuson J."/>
            <person name="Mondo S."/>
            <person name="Nolan M."/>
            <person name="Ohm R."/>
            <person name="Pangilinan J."/>
            <person name="Park H.-J."/>
            <person name="Ramirez L."/>
            <person name="Alfaro M."/>
            <person name="Sun H."/>
            <person name="Tritt A."/>
            <person name="Yoshinaga Y."/>
            <person name="Zwiers L.-H."/>
            <person name="Turgeon B."/>
            <person name="Goodwin S."/>
            <person name="Spatafora J."/>
            <person name="Crous P."/>
            <person name="Grigoriev I."/>
        </authorList>
    </citation>
    <scope>NUCLEOTIDE SEQUENCE</scope>
    <source>
        <strain evidence="10">ATCC 16933</strain>
    </source>
</reference>
<evidence type="ECO:0000256" key="2">
    <source>
        <dbReference type="ARBA" id="ARBA00009865"/>
    </source>
</evidence>
<evidence type="ECO:0000256" key="1">
    <source>
        <dbReference type="ARBA" id="ARBA00004834"/>
    </source>
</evidence>
<dbReference type="SUPFAM" id="SSF75005">
    <property type="entry name" value="Arabinanase/levansucrase/invertase"/>
    <property type="match status" value="1"/>
</dbReference>
<feature type="signal peptide" evidence="9">
    <location>
        <begin position="1"/>
        <end position="21"/>
    </location>
</feature>
<feature type="active site" description="Proton donor" evidence="6">
    <location>
        <position position="239"/>
    </location>
</feature>
<organism evidence="10 11">
    <name type="scientific">Lineolata rhizophorae</name>
    <dbReference type="NCBI Taxonomy" id="578093"/>
    <lineage>
        <taxon>Eukaryota</taxon>
        <taxon>Fungi</taxon>
        <taxon>Dikarya</taxon>
        <taxon>Ascomycota</taxon>
        <taxon>Pezizomycotina</taxon>
        <taxon>Dothideomycetes</taxon>
        <taxon>Dothideomycetes incertae sedis</taxon>
        <taxon>Lineolatales</taxon>
        <taxon>Lineolataceae</taxon>
        <taxon>Lineolata</taxon>
    </lineage>
</organism>
<evidence type="ECO:0000256" key="3">
    <source>
        <dbReference type="ARBA" id="ARBA00022801"/>
    </source>
</evidence>
<dbReference type="GO" id="GO:0005975">
    <property type="term" value="P:carbohydrate metabolic process"/>
    <property type="evidence" value="ECO:0007669"/>
    <property type="project" value="InterPro"/>
</dbReference>
<evidence type="ECO:0000256" key="8">
    <source>
        <dbReference type="RuleBase" id="RU361187"/>
    </source>
</evidence>
<evidence type="ECO:0000256" key="6">
    <source>
        <dbReference type="PIRSR" id="PIRSR606710-1"/>
    </source>
</evidence>
<dbReference type="PANTHER" id="PTHR43301">
    <property type="entry name" value="ARABINAN ENDO-1,5-ALPHA-L-ARABINOSIDASE"/>
    <property type="match status" value="1"/>
</dbReference>
<dbReference type="Pfam" id="PF04616">
    <property type="entry name" value="Glyco_hydro_43"/>
    <property type="match status" value="1"/>
</dbReference>
<feature type="site" description="Important for catalytic activity, responsible for pKa modulation of the active site Glu and correct orientation of both the proton donor and substrate" evidence="7">
    <location>
        <position position="172"/>
    </location>
</feature>
<evidence type="ECO:0000256" key="9">
    <source>
        <dbReference type="SAM" id="SignalP"/>
    </source>
</evidence>
<dbReference type="CDD" id="cd08999">
    <property type="entry name" value="GH43_ABN-like"/>
    <property type="match status" value="1"/>
</dbReference>
<accession>A0A6A6NNG3</accession>
<name>A0A6A6NNG3_9PEZI</name>